<sequence>MSGTEPMSDGVVAPVLLKALGVVLGLEAIASIALVGYLILEIIDGRAAVSGGSIALIGIAVIAAIFLVALTIATFRARPWIRGAVVTWQLIQIACAIGCFQGILAVPSVGWALLVPALIALVLLFTPSVVAATRRV</sequence>
<dbReference type="EMBL" id="SSSM01000004">
    <property type="protein sequence ID" value="THG30652.1"/>
    <property type="molecule type" value="Genomic_DNA"/>
</dbReference>
<evidence type="ECO:0000256" key="1">
    <source>
        <dbReference type="SAM" id="Phobius"/>
    </source>
</evidence>
<evidence type="ECO:0000313" key="2">
    <source>
        <dbReference type="EMBL" id="THG30652.1"/>
    </source>
</evidence>
<accession>A0A4S4FN71</accession>
<evidence type="ECO:0000313" key="3">
    <source>
        <dbReference type="EMBL" id="THG31889.1"/>
    </source>
</evidence>
<dbReference type="RefSeq" id="WP_136427009.1">
    <property type="nucleotide sequence ID" value="NZ_SSSM01000003.1"/>
</dbReference>
<dbReference type="AlphaFoldDB" id="A0A4S4FN71"/>
<keyword evidence="1" id="KW-1133">Transmembrane helix</keyword>
<proteinExistence type="predicted"/>
<evidence type="ECO:0008006" key="5">
    <source>
        <dbReference type="Google" id="ProtNLM"/>
    </source>
</evidence>
<comment type="caution">
    <text evidence="3">The sequence shown here is derived from an EMBL/GenBank/DDBJ whole genome shotgun (WGS) entry which is preliminary data.</text>
</comment>
<keyword evidence="4" id="KW-1185">Reference proteome</keyword>
<feature type="transmembrane region" description="Helical" evidence="1">
    <location>
        <begin position="85"/>
        <end position="105"/>
    </location>
</feature>
<dbReference type="Proteomes" id="UP000309133">
    <property type="component" value="Unassembled WGS sequence"/>
</dbReference>
<evidence type="ECO:0000313" key="4">
    <source>
        <dbReference type="Proteomes" id="UP000309133"/>
    </source>
</evidence>
<dbReference type="OrthoDB" id="5125140at2"/>
<keyword evidence="1" id="KW-0472">Membrane</keyword>
<organism evidence="3 4">
    <name type="scientific">Naasia lichenicola</name>
    <dbReference type="NCBI Taxonomy" id="2565933"/>
    <lineage>
        <taxon>Bacteria</taxon>
        <taxon>Bacillati</taxon>
        <taxon>Actinomycetota</taxon>
        <taxon>Actinomycetes</taxon>
        <taxon>Micrococcales</taxon>
        <taxon>Microbacteriaceae</taxon>
        <taxon>Naasia</taxon>
    </lineage>
</organism>
<feature type="transmembrane region" description="Helical" evidence="1">
    <location>
        <begin position="12"/>
        <end position="40"/>
    </location>
</feature>
<gene>
    <name evidence="3" type="ORF">E6C64_07555</name>
    <name evidence="2" type="ORF">E6C64_08410</name>
</gene>
<dbReference type="EMBL" id="SSSM01000003">
    <property type="protein sequence ID" value="THG31889.1"/>
    <property type="molecule type" value="Genomic_DNA"/>
</dbReference>
<feature type="transmembrane region" description="Helical" evidence="1">
    <location>
        <begin position="111"/>
        <end position="132"/>
    </location>
</feature>
<keyword evidence="1" id="KW-0812">Transmembrane</keyword>
<protein>
    <recommendedName>
        <fullName evidence="5">Histidine kinase</fullName>
    </recommendedName>
</protein>
<name>A0A4S4FN71_9MICO</name>
<reference evidence="3 4" key="1">
    <citation type="submission" date="2019-04" db="EMBL/GenBank/DDBJ databases">
        <authorList>
            <person name="Jiang L."/>
        </authorList>
    </citation>
    <scope>NUCLEOTIDE SEQUENCE [LARGE SCALE GENOMIC DNA]</scope>
    <source>
        <strain evidence="3 4">YIM 131853</strain>
    </source>
</reference>
<feature type="transmembrane region" description="Helical" evidence="1">
    <location>
        <begin position="52"/>
        <end position="73"/>
    </location>
</feature>